<reference evidence="1" key="1">
    <citation type="submission" date="2020-05" db="EMBL/GenBank/DDBJ databases">
        <title>Sulfur intermediates as new biogeochemical hubs in an aquatic model microbial ecosystem.</title>
        <authorList>
            <person name="Vigneron A."/>
        </authorList>
    </citation>
    <scope>NUCLEOTIDE SEQUENCE</scope>
    <source>
        <strain evidence="1">Bin.250</strain>
    </source>
</reference>
<dbReference type="AlphaFoldDB" id="A0A972VW42"/>
<gene>
    <name evidence="1" type="ORF">HQ497_04930</name>
</gene>
<dbReference type="Pfam" id="PF03747">
    <property type="entry name" value="ADP_ribosyl_GH"/>
    <property type="match status" value="1"/>
</dbReference>
<dbReference type="EMBL" id="JABMOJ010000179">
    <property type="protein sequence ID" value="NQV64691.1"/>
    <property type="molecule type" value="Genomic_DNA"/>
</dbReference>
<dbReference type="Proteomes" id="UP000754644">
    <property type="component" value="Unassembled WGS sequence"/>
</dbReference>
<organism evidence="1 2">
    <name type="scientific">SAR86 cluster bacterium</name>
    <dbReference type="NCBI Taxonomy" id="2030880"/>
    <lineage>
        <taxon>Bacteria</taxon>
        <taxon>Pseudomonadati</taxon>
        <taxon>Pseudomonadota</taxon>
        <taxon>Gammaproteobacteria</taxon>
        <taxon>SAR86 cluster</taxon>
    </lineage>
</organism>
<sequence length="375" mass="40352">MLEDLVTTDANTRRQRSVAALQSLFVGDALAMPVHWYYSQHDIEAGFPGGIVQFEAAPAHHPSSIMALHSTNQGGRGRQGGASGRQVVGDVILKGKGQFWGQANQHYHQGMQAGENTLNAHCARVLLRVLAANAGHYHEAQFLDAYIQLMTADSPQHPDTYAESYHRAFFANWAMGKPGNRCAAVTHDTPSIGGLVTIGPLVIGELMAGTALQRVKEVALGHLYLTHPDAQLARVCADYVNLIHDLLFREPDQPAQQVLAGFANRAVGGDVAQLIQKTHNDADIIGGRFSKACYISGSWPGVLFLACKYLQDPMVGLRSNTNLGGDNVHRGSVLGFILGLATGDNLQAFFGQLTTQQAIDAEINGLLDAVQVRST</sequence>
<dbReference type="SUPFAM" id="SSF101478">
    <property type="entry name" value="ADP-ribosylglycohydrolase"/>
    <property type="match status" value="1"/>
</dbReference>
<protein>
    <submittedName>
        <fullName evidence="1">ADP-ribosylglycohydrolase family protein</fullName>
    </submittedName>
</protein>
<name>A0A972VW42_9GAMM</name>
<dbReference type="Gene3D" id="1.10.4080.10">
    <property type="entry name" value="ADP-ribosylation/Crystallin J1"/>
    <property type="match status" value="1"/>
</dbReference>
<evidence type="ECO:0000313" key="2">
    <source>
        <dbReference type="Proteomes" id="UP000754644"/>
    </source>
</evidence>
<proteinExistence type="predicted"/>
<dbReference type="InterPro" id="IPR036705">
    <property type="entry name" value="Ribosyl_crysJ1_sf"/>
</dbReference>
<accession>A0A972VW42</accession>
<comment type="caution">
    <text evidence="1">The sequence shown here is derived from an EMBL/GenBank/DDBJ whole genome shotgun (WGS) entry which is preliminary data.</text>
</comment>
<dbReference type="InterPro" id="IPR005502">
    <property type="entry name" value="Ribosyl_crysJ1"/>
</dbReference>
<evidence type="ECO:0000313" key="1">
    <source>
        <dbReference type="EMBL" id="NQV64691.1"/>
    </source>
</evidence>